<comment type="caution">
    <text evidence="1">The sequence shown here is derived from an EMBL/GenBank/DDBJ whole genome shotgun (WGS) entry which is preliminary data.</text>
</comment>
<dbReference type="AlphaFoldDB" id="A0A414FVU6"/>
<protein>
    <submittedName>
        <fullName evidence="1">Uncharacterized protein</fullName>
    </submittedName>
</protein>
<dbReference type="EMBL" id="QSJI01000005">
    <property type="protein sequence ID" value="RHD55330.1"/>
    <property type="molecule type" value="Genomic_DNA"/>
</dbReference>
<evidence type="ECO:0000313" key="2">
    <source>
        <dbReference type="Proteomes" id="UP000286050"/>
    </source>
</evidence>
<sequence>MAFLERLSCRADIIARAVEFLDSIYTNIRSIFGYTDYTETGERKGTAMDVFDSGAVLFASEEEGEHLRIECAVTPEGSLRIVQESSGPLTQWSFRESPHTVEAMIDPAGVGELLGYFHLDAAHQLPAVLRLEYTGYECFSSLCDLMKRLGIPYEIREAAIVR</sequence>
<proteinExistence type="predicted"/>
<organism evidence="1 2">
    <name type="scientific">Collinsella intestinalis</name>
    <dbReference type="NCBI Taxonomy" id="147207"/>
    <lineage>
        <taxon>Bacteria</taxon>
        <taxon>Bacillati</taxon>
        <taxon>Actinomycetota</taxon>
        <taxon>Coriobacteriia</taxon>
        <taxon>Coriobacteriales</taxon>
        <taxon>Coriobacteriaceae</taxon>
        <taxon>Collinsella</taxon>
    </lineage>
</organism>
<evidence type="ECO:0000313" key="1">
    <source>
        <dbReference type="EMBL" id="RHD55330.1"/>
    </source>
</evidence>
<reference evidence="1 2" key="1">
    <citation type="submission" date="2018-08" db="EMBL/GenBank/DDBJ databases">
        <title>A genome reference for cultivated species of the human gut microbiota.</title>
        <authorList>
            <person name="Zou Y."/>
            <person name="Xue W."/>
            <person name="Luo G."/>
        </authorList>
    </citation>
    <scope>NUCLEOTIDE SEQUENCE [LARGE SCALE GENOMIC DNA]</scope>
    <source>
        <strain evidence="1 2">AM30-5LB</strain>
    </source>
</reference>
<dbReference type="Proteomes" id="UP000286050">
    <property type="component" value="Unassembled WGS sequence"/>
</dbReference>
<gene>
    <name evidence="1" type="ORF">DW787_06420</name>
</gene>
<accession>A0A414FVU6</accession>
<name>A0A414FVU6_9ACTN</name>